<comment type="function">
    <text evidence="5">Transcription activator.</text>
</comment>
<evidence type="ECO:0000313" key="9">
    <source>
        <dbReference type="Proteomes" id="UP000087171"/>
    </source>
</evidence>
<evidence type="ECO:0000256" key="3">
    <source>
        <dbReference type="ARBA" id="ARBA00023242"/>
    </source>
</evidence>
<keyword evidence="5" id="KW-0804">Transcription</keyword>
<dbReference type="Pfam" id="PF08879">
    <property type="entry name" value="WRC"/>
    <property type="match status" value="1"/>
</dbReference>
<protein>
    <recommendedName>
        <fullName evidence="5">Growth-regulating factor</fullName>
    </recommendedName>
</protein>
<feature type="region of interest" description="Disordered" evidence="6">
    <location>
        <begin position="506"/>
        <end position="527"/>
    </location>
</feature>
<evidence type="ECO:0000256" key="5">
    <source>
        <dbReference type="RuleBase" id="RU367127"/>
    </source>
</evidence>
<comment type="subcellular location">
    <subcellularLocation>
        <location evidence="1 4 5">Nucleus</location>
    </subcellularLocation>
</comment>
<dbReference type="SMART" id="SM00951">
    <property type="entry name" value="QLQ"/>
    <property type="match status" value="1"/>
</dbReference>
<dbReference type="STRING" id="3827.A0A1S2YD26"/>
<keyword evidence="5" id="KW-0010">Activator</keyword>
<dbReference type="Pfam" id="PF08880">
    <property type="entry name" value="QLQ"/>
    <property type="match status" value="1"/>
</dbReference>
<evidence type="ECO:0000256" key="6">
    <source>
        <dbReference type="SAM" id="MobiDB-lite"/>
    </source>
</evidence>
<feature type="compositionally biased region" description="Low complexity" evidence="6">
    <location>
        <begin position="507"/>
        <end position="521"/>
    </location>
</feature>
<feature type="compositionally biased region" description="Low complexity" evidence="6">
    <location>
        <begin position="12"/>
        <end position="23"/>
    </location>
</feature>
<dbReference type="GO" id="GO:0005634">
    <property type="term" value="C:nucleus"/>
    <property type="evidence" value="ECO:0007669"/>
    <property type="project" value="UniProtKB-SubCell"/>
</dbReference>
<dbReference type="GO" id="GO:0006351">
    <property type="term" value="P:DNA-templated transcription"/>
    <property type="evidence" value="ECO:0007669"/>
    <property type="project" value="UniProtKB-UniRule"/>
</dbReference>
<dbReference type="GeneID" id="101497429"/>
<keyword evidence="5" id="KW-0805">Transcription regulation</keyword>
<keyword evidence="9" id="KW-1185">Reference proteome</keyword>
<gene>
    <name evidence="10" type="primary">LOC101497429</name>
</gene>
<evidence type="ECO:0000259" key="7">
    <source>
        <dbReference type="PROSITE" id="PS51666"/>
    </source>
</evidence>
<dbReference type="eggNOG" id="ENOG502QVS1">
    <property type="taxonomic scope" value="Eukaryota"/>
</dbReference>
<reference evidence="10" key="2">
    <citation type="submission" date="2025-08" db="UniProtKB">
        <authorList>
            <consortium name="RefSeq"/>
        </authorList>
    </citation>
    <scope>IDENTIFICATION</scope>
    <source>
        <tissue evidence="10">Etiolated seedlings</tissue>
    </source>
</reference>
<comment type="domain">
    <text evidence="5">The QLQ domain and WRC domain may be involved in protein-protein interaction and DNA-binding, respectively.</text>
</comment>
<dbReference type="PANTHER" id="PTHR31602:SF101">
    <property type="entry name" value="GROWTH-REGULATING FACTOR 7"/>
    <property type="match status" value="1"/>
</dbReference>
<dbReference type="PANTHER" id="PTHR31602">
    <property type="entry name" value="GROWTH-REGULATING FACTOR 5"/>
    <property type="match status" value="1"/>
</dbReference>
<dbReference type="InterPro" id="IPR031137">
    <property type="entry name" value="GRF"/>
</dbReference>
<feature type="domain" description="WRC" evidence="8">
    <location>
        <begin position="182"/>
        <end position="226"/>
    </location>
</feature>
<organism evidence="9 10">
    <name type="scientific">Cicer arietinum</name>
    <name type="common">Chickpea</name>
    <name type="synonym">Garbanzo</name>
    <dbReference type="NCBI Taxonomy" id="3827"/>
    <lineage>
        <taxon>Eukaryota</taxon>
        <taxon>Viridiplantae</taxon>
        <taxon>Streptophyta</taxon>
        <taxon>Embryophyta</taxon>
        <taxon>Tracheophyta</taxon>
        <taxon>Spermatophyta</taxon>
        <taxon>Magnoliopsida</taxon>
        <taxon>eudicotyledons</taxon>
        <taxon>Gunneridae</taxon>
        <taxon>Pentapetalae</taxon>
        <taxon>rosids</taxon>
        <taxon>fabids</taxon>
        <taxon>Fabales</taxon>
        <taxon>Fabaceae</taxon>
        <taxon>Papilionoideae</taxon>
        <taxon>50 kb inversion clade</taxon>
        <taxon>NPAAA clade</taxon>
        <taxon>Hologalegina</taxon>
        <taxon>IRL clade</taxon>
        <taxon>Cicereae</taxon>
        <taxon>Cicer</taxon>
    </lineage>
</organism>
<dbReference type="PROSITE" id="PS51666">
    <property type="entry name" value="QLQ"/>
    <property type="match status" value="1"/>
</dbReference>
<feature type="region of interest" description="Disordered" evidence="6">
    <location>
        <begin position="1"/>
        <end position="23"/>
    </location>
</feature>
<name>A0A1S2YD26_CICAR</name>
<reference evidence="9" key="1">
    <citation type="journal article" date="2013" name="Nat. Biotechnol.">
        <title>Draft genome sequence of chickpea (Cicer arietinum) provides a resource for trait improvement.</title>
        <authorList>
            <person name="Varshney R.K."/>
            <person name="Song C."/>
            <person name="Saxena R.K."/>
            <person name="Azam S."/>
            <person name="Yu S."/>
            <person name="Sharpe A.G."/>
            <person name="Cannon S."/>
            <person name="Baek J."/>
            <person name="Rosen B.D."/>
            <person name="Tar'an B."/>
            <person name="Millan T."/>
            <person name="Zhang X."/>
            <person name="Ramsay L.D."/>
            <person name="Iwata A."/>
            <person name="Wang Y."/>
            <person name="Nelson W."/>
            <person name="Farmer A.D."/>
            <person name="Gaur P.M."/>
            <person name="Soderlund C."/>
            <person name="Penmetsa R.V."/>
            <person name="Xu C."/>
            <person name="Bharti A.K."/>
            <person name="He W."/>
            <person name="Winter P."/>
            <person name="Zhao S."/>
            <person name="Hane J.K."/>
            <person name="Carrasquilla-Garcia N."/>
            <person name="Condie J.A."/>
            <person name="Upadhyaya H.D."/>
            <person name="Luo M.C."/>
            <person name="Thudi M."/>
            <person name="Gowda C.L."/>
            <person name="Singh N.P."/>
            <person name="Lichtenzveig J."/>
            <person name="Gali K.K."/>
            <person name="Rubio J."/>
            <person name="Nadarajan N."/>
            <person name="Dolezel J."/>
            <person name="Bansal K.C."/>
            <person name="Xu X."/>
            <person name="Edwards D."/>
            <person name="Zhang G."/>
            <person name="Kahl G."/>
            <person name="Gil J."/>
            <person name="Singh K.B."/>
            <person name="Datta S.K."/>
            <person name="Jackson S.A."/>
            <person name="Wang J."/>
            <person name="Cook D.R."/>
        </authorList>
    </citation>
    <scope>NUCLEOTIDE SEQUENCE [LARGE SCALE GENOMIC DNA]</scope>
    <source>
        <strain evidence="9">cv. CDC Frontier</strain>
    </source>
</reference>
<dbReference type="InterPro" id="IPR014978">
    <property type="entry name" value="Gln-Leu-Gln_QLQ"/>
</dbReference>
<dbReference type="PaxDb" id="3827-XP_004503052.1"/>
<dbReference type="OrthoDB" id="1937002at2759"/>
<dbReference type="KEGG" id="cam:101497429"/>
<dbReference type="GO" id="GO:0005524">
    <property type="term" value="F:ATP binding"/>
    <property type="evidence" value="ECO:0007669"/>
    <property type="project" value="UniProtKB-UniRule"/>
</dbReference>
<feature type="short sequence motif" description="Bipartite nuclear localization signal" evidence="4">
    <location>
        <begin position="187"/>
        <end position="197"/>
    </location>
</feature>
<dbReference type="AlphaFoldDB" id="A0A1S2YD26"/>
<evidence type="ECO:0000259" key="8">
    <source>
        <dbReference type="PROSITE" id="PS51667"/>
    </source>
</evidence>
<feature type="region of interest" description="Disordered" evidence="6">
    <location>
        <begin position="161"/>
        <end position="193"/>
    </location>
</feature>
<evidence type="ECO:0000256" key="1">
    <source>
        <dbReference type="ARBA" id="ARBA00004123"/>
    </source>
</evidence>
<keyword evidence="3 4" id="KW-0539">Nucleus</keyword>
<dbReference type="InterPro" id="IPR014977">
    <property type="entry name" value="WRC_dom"/>
</dbReference>
<proteinExistence type="inferred from homology"/>
<dbReference type="GO" id="GO:0006355">
    <property type="term" value="P:regulation of DNA-templated transcription"/>
    <property type="evidence" value="ECO:0007669"/>
    <property type="project" value="InterPro"/>
</dbReference>
<comment type="similarity">
    <text evidence="2 5">Belongs to the GRF family.</text>
</comment>
<dbReference type="Proteomes" id="UP000087171">
    <property type="component" value="Chromosome Ca5"/>
</dbReference>
<dbReference type="GO" id="GO:0099402">
    <property type="term" value="P:plant organ development"/>
    <property type="evidence" value="ECO:0007669"/>
    <property type="project" value="UniProtKB-ARBA"/>
</dbReference>
<evidence type="ECO:0000256" key="4">
    <source>
        <dbReference type="PROSITE-ProRule" id="PRU01002"/>
    </source>
</evidence>
<feature type="compositionally biased region" description="Basic and acidic residues" evidence="6">
    <location>
        <begin position="184"/>
        <end position="193"/>
    </location>
</feature>
<feature type="compositionally biased region" description="Polar residues" evidence="6">
    <location>
        <begin position="173"/>
        <end position="182"/>
    </location>
</feature>
<feature type="region of interest" description="Disordered" evidence="6">
    <location>
        <begin position="553"/>
        <end position="577"/>
    </location>
</feature>
<feature type="short sequence motif" description="Bipartite nuclear localization signal" evidence="4">
    <location>
        <begin position="215"/>
        <end position="222"/>
    </location>
</feature>
<evidence type="ECO:0000256" key="2">
    <source>
        <dbReference type="ARBA" id="ARBA00008122"/>
    </source>
</evidence>
<feature type="domain" description="QLQ" evidence="7">
    <location>
        <begin position="125"/>
        <end position="160"/>
    </location>
</feature>
<feature type="compositionally biased region" description="Basic and acidic residues" evidence="6">
    <location>
        <begin position="1"/>
        <end position="11"/>
    </location>
</feature>
<evidence type="ECO:0000313" key="10">
    <source>
        <dbReference type="RefSeq" id="XP_004503052.1"/>
    </source>
</evidence>
<dbReference type="RefSeq" id="XP_004503052.1">
    <property type="nucleotide sequence ID" value="XM_004502995.3"/>
</dbReference>
<sequence length="577" mass="63186">MSEFRVQDKEPSSSTKKPTTTNNNIVVGSVFKVESFEGSPNKMMMMQHHNDNHHHHHRSSFHNDDSSVAGPTMPFSDGYSSLSAATIDGVSLNLQPFHSISSYNNITSATTTTLETPGEMGAVYPFTIAQWNELERQAMIYKYLMASLPIPSDLLSFMPTSSHSSSNGGGFNMKSSSSSNTDLEPGRCRRTDGKKWRCSRDVAPNHKYCERHMHRGRPRSRKPVELHTNYDNNNNNNSHQIKKARHDSNPFHLPDVTLAIPNSTTRKYGSSSHSLASNTFHPYLQSSLSLDNNSFGVKTSSFVSSSKRPRGLGWMLNGDTISLAVCDSGWQPLMHNKIGMTTESSYHNNNTESHYLNSFPLYNNNNNTSELTQQQKPLPLFLNPLVVPTQTLQSEKPRGFTLFDAWPNTETLETNTNNNNASSSIGKLSLTSLDISMGGCVMSEENQEMSTIDMGLGLMEEPNENTSNDDDGNKIALSNWLNQETWVGSNSILGGPLAEVLRPSTVTTMSDPTTNSNPSSPATKLVESSGTLGTANAMVSSSPSGVLQNKTLASFSDSSGNSSPTVASSRTKLSKFN</sequence>
<dbReference type="PROSITE" id="PS51667">
    <property type="entry name" value="WRC"/>
    <property type="match status" value="1"/>
</dbReference>
<accession>A0A1S2YD26</accession>